<dbReference type="InterPro" id="IPR015854">
    <property type="entry name" value="ABC_transpr_LolD-like"/>
</dbReference>
<dbReference type="InterPro" id="IPR003439">
    <property type="entry name" value="ABC_transporter-like_ATP-bd"/>
</dbReference>
<evidence type="ECO:0000313" key="5">
    <source>
        <dbReference type="EMBL" id="VFJ52280.1"/>
    </source>
</evidence>
<dbReference type="InterPro" id="IPR017871">
    <property type="entry name" value="ABC_transporter-like_CS"/>
</dbReference>
<feature type="domain" description="ABC transporter" evidence="4">
    <location>
        <begin position="2"/>
        <end position="224"/>
    </location>
</feature>
<keyword evidence="1" id="KW-0813">Transport</keyword>
<dbReference type="GO" id="GO:0016887">
    <property type="term" value="F:ATP hydrolysis activity"/>
    <property type="evidence" value="ECO:0007669"/>
    <property type="project" value="InterPro"/>
</dbReference>
<reference evidence="7" key="1">
    <citation type="submission" date="2019-02" db="EMBL/GenBank/DDBJ databases">
        <authorList>
            <person name="Gruber-Vodicka R. H."/>
            <person name="Seah K. B. B."/>
        </authorList>
    </citation>
    <scope>NUCLEOTIDE SEQUENCE</scope>
    <source>
        <strain evidence="5">BECK_BZ163</strain>
        <strain evidence="7">BECK_BZ164</strain>
        <strain evidence="6">BECK_BZ165</strain>
    </source>
</reference>
<dbReference type="Pfam" id="PF00005">
    <property type="entry name" value="ABC_tran"/>
    <property type="match status" value="1"/>
</dbReference>
<dbReference type="GO" id="GO:0005524">
    <property type="term" value="F:ATP binding"/>
    <property type="evidence" value="ECO:0007669"/>
    <property type="project" value="UniProtKB-KW"/>
</dbReference>
<evidence type="ECO:0000313" key="7">
    <source>
        <dbReference type="EMBL" id="VFK22538.1"/>
    </source>
</evidence>
<gene>
    <name evidence="5" type="ORF">BECKFM1743A_GA0114220_101007</name>
    <name evidence="7" type="ORF">BECKFM1743B_GA0114221_108671</name>
    <name evidence="6" type="ORF">BECKFM1743C_GA0114222_102451</name>
</gene>
<evidence type="ECO:0000256" key="1">
    <source>
        <dbReference type="ARBA" id="ARBA00022448"/>
    </source>
</evidence>
<keyword evidence="3 7" id="KW-0067">ATP-binding</keyword>
<dbReference type="Gene3D" id="3.40.50.300">
    <property type="entry name" value="P-loop containing nucleotide triphosphate hydrolases"/>
    <property type="match status" value="1"/>
</dbReference>
<dbReference type="PROSITE" id="PS00211">
    <property type="entry name" value="ABC_TRANSPORTER_1"/>
    <property type="match status" value="1"/>
</dbReference>
<organism evidence="7">
    <name type="scientific">Candidatus Kentrum sp. FM</name>
    <dbReference type="NCBI Taxonomy" id="2126340"/>
    <lineage>
        <taxon>Bacteria</taxon>
        <taxon>Pseudomonadati</taxon>
        <taxon>Pseudomonadota</taxon>
        <taxon>Gammaproteobacteria</taxon>
        <taxon>Candidatus Kentrum</taxon>
    </lineage>
</organism>
<evidence type="ECO:0000256" key="2">
    <source>
        <dbReference type="ARBA" id="ARBA00022741"/>
    </source>
</evidence>
<evidence type="ECO:0000256" key="3">
    <source>
        <dbReference type="ARBA" id="ARBA00022840"/>
    </source>
</evidence>
<dbReference type="GO" id="GO:0022857">
    <property type="term" value="F:transmembrane transporter activity"/>
    <property type="evidence" value="ECO:0007669"/>
    <property type="project" value="TreeGrafter"/>
</dbReference>
<dbReference type="PANTHER" id="PTHR24220:SF86">
    <property type="entry name" value="ABC TRANSPORTER ABCH.1"/>
    <property type="match status" value="1"/>
</dbReference>
<dbReference type="GO" id="GO:0005886">
    <property type="term" value="C:plasma membrane"/>
    <property type="evidence" value="ECO:0007669"/>
    <property type="project" value="TreeGrafter"/>
</dbReference>
<dbReference type="CDD" id="cd03255">
    <property type="entry name" value="ABC_MJ0796_LolCDE_FtsE"/>
    <property type="match status" value="1"/>
</dbReference>
<dbReference type="EMBL" id="CAADFA010000245">
    <property type="protein sequence ID" value="VFJ59380.1"/>
    <property type="molecule type" value="Genomic_DNA"/>
</dbReference>
<dbReference type="EMBL" id="CAADFL010000867">
    <property type="protein sequence ID" value="VFK22538.1"/>
    <property type="molecule type" value="Genomic_DNA"/>
</dbReference>
<dbReference type="SMART" id="SM00382">
    <property type="entry name" value="AAA"/>
    <property type="match status" value="1"/>
</dbReference>
<dbReference type="EMBL" id="CAADEZ010000100">
    <property type="protein sequence ID" value="VFJ52280.1"/>
    <property type="molecule type" value="Genomic_DNA"/>
</dbReference>
<accession>A0A450WZT7</accession>
<dbReference type="InterPro" id="IPR003593">
    <property type="entry name" value="AAA+_ATPase"/>
</dbReference>
<dbReference type="InterPro" id="IPR017911">
    <property type="entry name" value="MacB-like_ATP-bd"/>
</dbReference>
<dbReference type="PANTHER" id="PTHR24220">
    <property type="entry name" value="IMPORT ATP-BINDING PROTEIN"/>
    <property type="match status" value="1"/>
</dbReference>
<dbReference type="SUPFAM" id="SSF52540">
    <property type="entry name" value="P-loop containing nucleoside triphosphate hydrolases"/>
    <property type="match status" value="1"/>
</dbReference>
<sequence length="225" mass="24780">MIELQNIEKVFNQGKPNEFRAIRGISLTIEGRRMTVLKGPSGSGKTTLLSLIGLLSRPTAGRILLDGRNLSGLPERFSTGVRRETFGFVFQQFHLIQGLSVLENVMLPAYPQGRNRRRLQAAALGLLRRFDLAGKCHDSVEWLSGGEAQRAAICRALINEPAILIADEPTANLDSRLSTAFLAMADELVAEGKTVLLTSHDPLICESARVHRVVEMHDGRLVDSR</sequence>
<keyword evidence="2" id="KW-0547">Nucleotide-binding</keyword>
<name>A0A450WZT7_9GAMM</name>
<evidence type="ECO:0000259" key="4">
    <source>
        <dbReference type="PROSITE" id="PS50893"/>
    </source>
</evidence>
<dbReference type="AlphaFoldDB" id="A0A450WZT7"/>
<dbReference type="InterPro" id="IPR027417">
    <property type="entry name" value="P-loop_NTPase"/>
</dbReference>
<dbReference type="PROSITE" id="PS50893">
    <property type="entry name" value="ABC_TRANSPORTER_2"/>
    <property type="match status" value="1"/>
</dbReference>
<protein>
    <submittedName>
        <fullName evidence="7">Putative ABC transport system ATP-binding protein</fullName>
    </submittedName>
</protein>
<evidence type="ECO:0000313" key="6">
    <source>
        <dbReference type="EMBL" id="VFJ59380.1"/>
    </source>
</evidence>
<proteinExistence type="predicted"/>